<evidence type="ECO:0000313" key="6">
    <source>
        <dbReference type="EMBL" id="PWK27785.1"/>
    </source>
</evidence>
<keyword evidence="4" id="KW-0472">Membrane</keyword>
<evidence type="ECO:0000313" key="7">
    <source>
        <dbReference type="Proteomes" id="UP000245489"/>
    </source>
</evidence>
<sequence>MKKTHIFGLIVIAIAVAILVSTGTEASTYTDFADAEVKAKSGDVNQVHVVGKLKKSASGDIEDLIYNPAIDANHLEFTLTDNKGRSQKVVYNAPKPQDLGKAEQIVIIGNMEGQVFKCEKILLKCPSKYQDGNAEFKEVEKPAKQS</sequence>
<dbReference type="GO" id="GO:0017004">
    <property type="term" value="P:cytochrome complex assembly"/>
    <property type="evidence" value="ECO:0007669"/>
    <property type="project" value="UniProtKB-KW"/>
</dbReference>
<keyword evidence="7" id="KW-1185">Reference proteome</keyword>
<dbReference type="SUPFAM" id="SSF82093">
    <property type="entry name" value="Heme chaperone CcmE"/>
    <property type="match status" value="1"/>
</dbReference>
<dbReference type="EMBL" id="QGGO01000005">
    <property type="protein sequence ID" value="PWK27785.1"/>
    <property type="molecule type" value="Genomic_DNA"/>
</dbReference>
<keyword evidence="2" id="KW-0349">Heme</keyword>
<feature type="chain" id="PRO_5016326891" evidence="5">
    <location>
        <begin position="27"/>
        <end position="146"/>
    </location>
</feature>
<evidence type="ECO:0000256" key="1">
    <source>
        <dbReference type="ARBA" id="ARBA00004370"/>
    </source>
</evidence>
<dbReference type="InterPro" id="IPR036127">
    <property type="entry name" value="CcmE-like_sf"/>
</dbReference>
<name>A0A316EBH8_9BACT</name>
<evidence type="ECO:0000256" key="5">
    <source>
        <dbReference type="SAM" id="SignalP"/>
    </source>
</evidence>
<dbReference type="GO" id="GO:0020037">
    <property type="term" value="F:heme binding"/>
    <property type="evidence" value="ECO:0007669"/>
    <property type="project" value="InterPro"/>
</dbReference>
<keyword evidence="5" id="KW-0732">Signal</keyword>
<dbReference type="InterPro" id="IPR012340">
    <property type="entry name" value="NA-bd_OB-fold"/>
</dbReference>
<evidence type="ECO:0000256" key="3">
    <source>
        <dbReference type="ARBA" id="ARBA00022748"/>
    </source>
</evidence>
<comment type="subcellular location">
    <subcellularLocation>
        <location evidence="1">Membrane</location>
    </subcellularLocation>
</comment>
<proteinExistence type="predicted"/>
<protein>
    <submittedName>
        <fullName evidence="6">Cytochrome c-type biogenesis protein CcmE</fullName>
    </submittedName>
</protein>
<dbReference type="AlphaFoldDB" id="A0A316EBH8"/>
<dbReference type="OrthoDB" id="1524250at2"/>
<dbReference type="Gene3D" id="2.40.50.140">
    <property type="entry name" value="Nucleic acid-binding proteins"/>
    <property type="match status" value="1"/>
</dbReference>
<dbReference type="GO" id="GO:0017003">
    <property type="term" value="P:protein-heme linkage"/>
    <property type="evidence" value="ECO:0007669"/>
    <property type="project" value="InterPro"/>
</dbReference>
<keyword evidence="2" id="KW-0479">Metal-binding</keyword>
<dbReference type="InterPro" id="IPR004329">
    <property type="entry name" value="CcmE"/>
</dbReference>
<dbReference type="GO" id="GO:0005886">
    <property type="term" value="C:plasma membrane"/>
    <property type="evidence" value="ECO:0007669"/>
    <property type="project" value="InterPro"/>
</dbReference>
<evidence type="ECO:0000256" key="4">
    <source>
        <dbReference type="ARBA" id="ARBA00023136"/>
    </source>
</evidence>
<keyword evidence="2" id="KW-0408">Iron</keyword>
<reference evidence="6 7" key="1">
    <citation type="submission" date="2018-05" db="EMBL/GenBank/DDBJ databases">
        <title>Genomic Encyclopedia of Archaeal and Bacterial Type Strains, Phase II (KMG-II): from individual species to whole genera.</title>
        <authorList>
            <person name="Goeker M."/>
        </authorList>
    </citation>
    <scope>NUCLEOTIDE SEQUENCE [LARGE SCALE GENOMIC DNA]</scope>
    <source>
        <strain evidence="6 7">DSM 22214</strain>
    </source>
</reference>
<dbReference type="Proteomes" id="UP000245489">
    <property type="component" value="Unassembled WGS sequence"/>
</dbReference>
<keyword evidence="3" id="KW-0201">Cytochrome c-type biogenesis</keyword>
<gene>
    <name evidence="6" type="ORF">LV89_01192</name>
</gene>
<dbReference type="Pfam" id="PF03100">
    <property type="entry name" value="CcmE"/>
    <property type="match status" value="1"/>
</dbReference>
<comment type="caution">
    <text evidence="6">The sequence shown here is derived from an EMBL/GenBank/DDBJ whole genome shotgun (WGS) entry which is preliminary data.</text>
</comment>
<organism evidence="6 7">
    <name type="scientific">Arcicella aurantiaca</name>
    <dbReference type="NCBI Taxonomy" id="591202"/>
    <lineage>
        <taxon>Bacteria</taxon>
        <taxon>Pseudomonadati</taxon>
        <taxon>Bacteroidota</taxon>
        <taxon>Cytophagia</taxon>
        <taxon>Cytophagales</taxon>
        <taxon>Flectobacillaceae</taxon>
        <taxon>Arcicella</taxon>
    </lineage>
</organism>
<accession>A0A316EBH8</accession>
<feature type="signal peptide" evidence="5">
    <location>
        <begin position="1"/>
        <end position="26"/>
    </location>
</feature>
<evidence type="ECO:0000256" key="2">
    <source>
        <dbReference type="ARBA" id="ARBA00022617"/>
    </source>
</evidence>
<dbReference type="RefSeq" id="WP_109741956.1">
    <property type="nucleotide sequence ID" value="NZ_QGGO01000005.1"/>
</dbReference>